<evidence type="ECO:0000313" key="3">
    <source>
        <dbReference type="Proteomes" id="UP001529510"/>
    </source>
</evidence>
<feature type="non-terminal residue" evidence="2">
    <location>
        <position position="1"/>
    </location>
</feature>
<gene>
    <name evidence="2" type="ORF">M9458_012749</name>
</gene>
<keyword evidence="3" id="KW-1185">Reference proteome</keyword>
<accession>A0ABD0R7E7</accession>
<proteinExistence type="predicted"/>
<dbReference type="AlphaFoldDB" id="A0ABD0R7E7"/>
<name>A0ABD0R7E7_CIRMR</name>
<sequence>KDVEQQSSDGPDEAAGSDSAPEIKETTVTPEEVKDGAAETSNKFFCYICNITCHNQQ</sequence>
<organism evidence="2 3">
    <name type="scientific">Cirrhinus mrigala</name>
    <name type="common">Mrigala</name>
    <dbReference type="NCBI Taxonomy" id="683832"/>
    <lineage>
        <taxon>Eukaryota</taxon>
        <taxon>Metazoa</taxon>
        <taxon>Chordata</taxon>
        <taxon>Craniata</taxon>
        <taxon>Vertebrata</taxon>
        <taxon>Euteleostomi</taxon>
        <taxon>Actinopterygii</taxon>
        <taxon>Neopterygii</taxon>
        <taxon>Teleostei</taxon>
        <taxon>Ostariophysi</taxon>
        <taxon>Cypriniformes</taxon>
        <taxon>Cyprinidae</taxon>
        <taxon>Labeoninae</taxon>
        <taxon>Labeonini</taxon>
        <taxon>Cirrhinus</taxon>
    </lineage>
</organism>
<reference evidence="2 3" key="1">
    <citation type="submission" date="2024-05" db="EMBL/GenBank/DDBJ databases">
        <title>Genome sequencing and assembly of Indian major carp, Cirrhinus mrigala (Hamilton, 1822).</title>
        <authorList>
            <person name="Mohindra V."/>
            <person name="Chowdhury L.M."/>
            <person name="Lal K."/>
            <person name="Jena J.K."/>
        </authorList>
    </citation>
    <scope>NUCLEOTIDE SEQUENCE [LARGE SCALE GENOMIC DNA]</scope>
    <source>
        <strain evidence="2">CM1030</strain>
        <tissue evidence="2">Blood</tissue>
    </source>
</reference>
<evidence type="ECO:0000256" key="1">
    <source>
        <dbReference type="SAM" id="MobiDB-lite"/>
    </source>
</evidence>
<dbReference type="EMBL" id="JAMKFB020000005">
    <property type="protein sequence ID" value="KAL0194453.1"/>
    <property type="molecule type" value="Genomic_DNA"/>
</dbReference>
<feature type="compositionally biased region" description="Basic and acidic residues" evidence="1">
    <location>
        <begin position="21"/>
        <end position="36"/>
    </location>
</feature>
<protein>
    <submittedName>
        <fullName evidence="2">Uncharacterized protein</fullName>
    </submittedName>
</protein>
<comment type="caution">
    <text evidence="2">The sequence shown here is derived from an EMBL/GenBank/DDBJ whole genome shotgun (WGS) entry which is preliminary data.</text>
</comment>
<evidence type="ECO:0000313" key="2">
    <source>
        <dbReference type="EMBL" id="KAL0194453.1"/>
    </source>
</evidence>
<feature type="non-terminal residue" evidence="2">
    <location>
        <position position="57"/>
    </location>
</feature>
<feature type="region of interest" description="Disordered" evidence="1">
    <location>
        <begin position="1"/>
        <end position="36"/>
    </location>
</feature>
<dbReference type="Proteomes" id="UP001529510">
    <property type="component" value="Unassembled WGS sequence"/>
</dbReference>